<keyword evidence="3" id="KW-1185">Reference proteome</keyword>
<protein>
    <recommendedName>
        <fullName evidence="4">DUF2213 domain-containing protein</fullName>
    </recommendedName>
</protein>
<comment type="caution">
    <text evidence="2">The sequence shown here is derived from an EMBL/GenBank/DDBJ whole genome shotgun (WGS) entry which is preliminary data.</text>
</comment>
<proteinExistence type="predicted"/>
<organism evidence="2 3">
    <name type="scientific">Flavonifractor plautii 1_3_50AFAA</name>
    <dbReference type="NCBI Taxonomy" id="742738"/>
    <lineage>
        <taxon>Bacteria</taxon>
        <taxon>Bacillati</taxon>
        <taxon>Bacillota</taxon>
        <taxon>Clostridia</taxon>
        <taxon>Eubacteriales</taxon>
        <taxon>Oscillospiraceae</taxon>
        <taxon>Flavonifractor</taxon>
    </lineage>
</organism>
<dbReference type="EMBL" id="ADLO01000079">
    <property type="protein sequence ID" value="KGF54821.1"/>
    <property type="molecule type" value="Genomic_DNA"/>
</dbReference>
<dbReference type="AlphaFoldDB" id="A0A096B791"/>
<evidence type="ECO:0000313" key="2">
    <source>
        <dbReference type="EMBL" id="KGF54821.1"/>
    </source>
</evidence>
<reference evidence="2 3" key="1">
    <citation type="submission" date="2011-08" db="EMBL/GenBank/DDBJ databases">
        <title>The Genome Sequence of Clostridium orbiscindens 1_3_50AFAA.</title>
        <authorList>
            <consortium name="The Broad Institute Genome Sequencing Platform"/>
            <person name="Earl A."/>
            <person name="Ward D."/>
            <person name="Feldgarden M."/>
            <person name="Gevers D."/>
            <person name="Daigneault M."/>
            <person name="Strauss J."/>
            <person name="Allen-Vercoe E."/>
            <person name="Young S.K."/>
            <person name="Zeng Q."/>
            <person name="Gargeya S."/>
            <person name="Fitzgerald M."/>
            <person name="Haas B."/>
            <person name="Abouelleil A."/>
            <person name="Alvarado L."/>
            <person name="Arachchi H.M."/>
            <person name="Berlin A."/>
            <person name="Brown A."/>
            <person name="Chapman S.B."/>
            <person name="Chen Z."/>
            <person name="Dunbar C."/>
            <person name="Freedman E."/>
            <person name="Gearin G."/>
            <person name="Gellesch M."/>
            <person name="Goldberg J."/>
            <person name="Griggs A."/>
            <person name="Gujja S."/>
            <person name="Heiman D."/>
            <person name="Howarth C."/>
            <person name="Larson L."/>
            <person name="Lui A."/>
            <person name="MacDonald P.J.P."/>
            <person name="Montmayeur A."/>
            <person name="Murphy C."/>
            <person name="Neiman D."/>
            <person name="Pearson M."/>
            <person name="Priest M."/>
            <person name="Roberts A."/>
            <person name="Saif S."/>
            <person name="Shea T."/>
            <person name="Shenoy N."/>
            <person name="Sisk P."/>
            <person name="Stolte C."/>
            <person name="Sykes S."/>
            <person name="Wortman J."/>
            <person name="Nusbaum C."/>
            <person name="Birren B."/>
        </authorList>
    </citation>
    <scope>NUCLEOTIDE SEQUENCE [LARGE SCALE GENOMIC DNA]</scope>
    <source>
        <strain evidence="2 3">1_3_50AFAA</strain>
    </source>
</reference>
<evidence type="ECO:0000313" key="3">
    <source>
        <dbReference type="Proteomes" id="UP000029585"/>
    </source>
</evidence>
<name>A0A096B791_FLAPL</name>
<dbReference type="PIRSF" id="PIRSF029215">
    <property type="entry name" value="UCP029215"/>
    <property type="match status" value="1"/>
</dbReference>
<dbReference type="PATRIC" id="fig|742738.3.peg.2579"/>
<dbReference type="HOGENOM" id="CLU_672128_0_0_9"/>
<dbReference type="eggNOG" id="COG3566">
    <property type="taxonomic scope" value="Bacteria"/>
</dbReference>
<dbReference type="Pfam" id="PF09979">
    <property type="entry name" value="DUF2213"/>
    <property type="match status" value="1"/>
</dbReference>
<sequence>MAVAYYGSHISEHLVKTPEGYLICYDVPINRTGTQMYTAGELGLEGEPERPVTVYRLEEDVFSPAALASLEGKDITRGHPAEMLAAENQASYSKGHLEHVRRDGDNTVADLIIKDPGLASDVESGVLREVSCGYYCRFEPYLDGYRQTNLVGNHVAVVPRGRAGHSVAIKDHAAGKAEKGLKRMKKETKEALYRFFGLAANDAAPEELEQLTRDVSTVATALDAEPAAKAPEAEPAGDAAQASDEMVERAPKGDDIGSKLDRILEMLEAKARGGRGERPLHDEEDLDDLIEKLAGEETVAKEKAVTIPAEEMADQLMEPGTRDAAVALLKKVRPAVAAIQNRAERARVVDALLSTIQGPDVMSGIVQAARDSAQKAADTARRTSYETACAEAQAAYAARNPHKAGKEGE</sequence>
<gene>
    <name evidence="2" type="ORF">HMPREF9460_02512</name>
</gene>
<evidence type="ECO:0008006" key="4">
    <source>
        <dbReference type="Google" id="ProtNLM"/>
    </source>
</evidence>
<feature type="compositionally biased region" description="Basic and acidic residues" evidence="1">
    <location>
        <begin position="246"/>
        <end position="258"/>
    </location>
</feature>
<accession>A0A096B791</accession>
<dbReference type="InterPro" id="IPR016913">
    <property type="entry name" value="UCP029215"/>
</dbReference>
<evidence type="ECO:0000256" key="1">
    <source>
        <dbReference type="SAM" id="MobiDB-lite"/>
    </source>
</evidence>
<dbReference type="Proteomes" id="UP000029585">
    <property type="component" value="Unassembled WGS sequence"/>
</dbReference>
<dbReference type="RefSeq" id="WP_007495000.1">
    <property type="nucleotide sequence ID" value="NZ_KN174163.1"/>
</dbReference>
<dbReference type="GeneID" id="63972499"/>
<feature type="region of interest" description="Disordered" evidence="1">
    <location>
        <begin position="225"/>
        <end position="258"/>
    </location>
</feature>
<feature type="compositionally biased region" description="Low complexity" evidence="1">
    <location>
        <begin position="225"/>
        <end position="244"/>
    </location>
</feature>